<proteinExistence type="predicted"/>
<dbReference type="EMBL" id="KZ826374">
    <property type="protein sequence ID" value="PYI04010.1"/>
    <property type="molecule type" value="Genomic_DNA"/>
</dbReference>
<dbReference type="AlphaFoldDB" id="A0A319E3P7"/>
<evidence type="ECO:0000313" key="1">
    <source>
        <dbReference type="EMBL" id="PYI04010.1"/>
    </source>
</evidence>
<dbReference type="VEuPathDB" id="FungiDB:BO78DRAFT_421101"/>
<name>A0A319E3P7_ASPSB</name>
<protein>
    <submittedName>
        <fullName evidence="1">Uncharacterized protein</fullName>
    </submittedName>
</protein>
<organism evidence="1 2">
    <name type="scientific">Aspergillus sclerotiicarbonarius (strain CBS 121057 / IBT 28362)</name>
    <dbReference type="NCBI Taxonomy" id="1448318"/>
    <lineage>
        <taxon>Eukaryota</taxon>
        <taxon>Fungi</taxon>
        <taxon>Dikarya</taxon>
        <taxon>Ascomycota</taxon>
        <taxon>Pezizomycotina</taxon>
        <taxon>Eurotiomycetes</taxon>
        <taxon>Eurotiomycetidae</taxon>
        <taxon>Eurotiales</taxon>
        <taxon>Aspergillaceae</taxon>
        <taxon>Aspergillus</taxon>
        <taxon>Aspergillus subgen. Circumdati</taxon>
    </lineage>
</organism>
<sequence length="68" mass="7727">MPLRDRANHVYELMAALRLVDARLDVRAAADAALGVEDGVFRAAGEKMEYERDCAEELDRLRDVYRGM</sequence>
<gene>
    <name evidence="1" type="ORF">BO78DRAFT_421101</name>
</gene>
<evidence type="ECO:0000313" key="2">
    <source>
        <dbReference type="Proteomes" id="UP000248423"/>
    </source>
</evidence>
<dbReference type="Proteomes" id="UP000248423">
    <property type="component" value="Unassembled WGS sequence"/>
</dbReference>
<reference evidence="1 2" key="1">
    <citation type="submission" date="2018-02" db="EMBL/GenBank/DDBJ databases">
        <title>The genomes of Aspergillus section Nigri reveals drivers in fungal speciation.</title>
        <authorList>
            <consortium name="DOE Joint Genome Institute"/>
            <person name="Vesth T.C."/>
            <person name="Nybo J."/>
            <person name="Theobald S."/>
            <person name="Brandl J."/>
            <person name="Frisvad J.C."/>
            <person name="Nielsen K.F."/>
            <person name="Lyhne E.K."/>
            <person name="Kogle M.E."/>
            <person name="Kuo A."/>
            <person name="Riley R."/>
            <person name="Clum A."/>
            <person name="Nolan M."/>
            <person name="Lipzen A."/>
            <person name="Salamov A."/>
            <person name="Henrissat B."/>
            <person name="Wiebenga A."/>
            <person name="De vries R.P."/>
            <person name="Grigoriev I.V."/>
            <person name="Mortensen U.H."/>
            <person name="Andersen M.R."/>
            <person name="Baker S.E."/>
        </authorList>
    </citation>
    <scope>NUCLEOTIDE SEQUENCE [LARGE SCALE GENOMIC DNA]</scope>
    <source>
        <strain evidence="1 2">CBS 121057</strain>
    </source>
</reference>
<accession>A0A319E3P7</accession>
<keyword evidence="2" id="KW-1185">Reference proteome</keyword>